<evidence type="ECO:0000313" key="3">
    <source>
        <dbReference type="Proteomes" id="UP000199555"/>
    </source>
</evidence>
<dbReference type="Gene3D" id="2.30.110.10">
    <property type="entry name" value="Electron Transport, Fmn-binding Protein, Chain A"/>
    <property type="match status" value="1"/>
</dbReference>
<dbReference type="SUPFAM" id="SSF50475">
    <property type="entry name" value="FMN-binding split barrel"/>
    <property type="match status" value="1"/>
</dbReference>
<protein>
    <submittedName>
        <fullName evidence="2">General stress protein 26</fullName>
    </submittedName>
</protein>
<dbReference type="PANTHER" id="PTHR34818">
    <property type="entry name" value="PROTEIN BLI-3"/>
    <property type="match status" value="1"/>
</dbReference>
<dbReference type="OrthoDB" id="1432662at2"/>
<dbReference type="EMBL" id="FNGE01000005">
    <property type="protein sequence ID" value="SDK97936.1"/>
    <property type="molecule type" value="Genomic_DNA"/>
</dbReference>
<dbReference type="AlphaFoldDB" id="A0A1G9GB97"/>
<dbReference type="PANTHER" id="PTHR34818:SF1">
    <property type="entry name" value="PROTEIN BLI-3"/>
    <property type="match status" value="1"/>
</dbReference>
<dbReference type="InterPro" id="IPR052917">
    <property type="entry name" value="Stress-Dev_Protein"/>
</dbReference>
<keyword evidence="3" id="KW-1185">Reference proteome</keyword>
<evidence type="ECO:0000313" key="2">
    <source>
        <dbReference type="EMBL" id="SDK97936.1"/>
    </source>
</evidence>
<reference evidence="3" key="1">
    <citation type="submission" date="2016-10" db="EMBL/GenBank/DDBJ databases">
        <authorList>
            <person name="Varghese N."/>
            <person name="Submissions S."/>
        </authorList>
    </citation>
    <scope>NUCLEOTIDE SEQUENCE [LARGE SCALE GENOMIC DNA]</scope>
    <source>
        <strain evidence="3">CGMCC 1.7655</strain>
    </source>
</reference>
<proteinExistence type="predicted"/>
<evidence type="ECO:0000259" key="1">
    <source>
        <dbReference type="Pfam" id="PF16242"/>
    </source>
</evidence>
<accession>A0A1G9GB97</accession>
<dbReference type="Pfam" id="PF16242">
    <property type="entry name" value="Pyrid_ox_like"/>
    <property type="match status" value="1"/>
</dbReference>
<organism evidence="2 3">
    <name type="scientific">Paracoccus chinensis</name>
    <dbReference type="NCBI Taxonomy" id="525640"/>
    <lineage>
        <taxon>Bacteria</taxon>
        <taxon>Pseudomonadati</taxon>
        <taxon>Pseudomonadota</taxon>
        <taxon>Alphaproteobacteria</taxon>
        <taxon>Rhodobacterales</taxon>
        <taxon>Paracoccaceae</taxon>
        <taxon>Paracoccus</taxon>
    </lineage>
</organism>
<sequence length="157" mass="17373">MTDNRDTFWKRLEGINAGMLGAEPDWRLVPMSHYAEPETATLWFITAAGTDLVEAVEGGAKKAVHAVGDGDGQLYARIEGRLELSNDKAKLDEVWNAVASSWFGNDERDPDVRLLKFTMSEAEVWTTAGRIGFFYEIAKSKITGAKPDTGDHFTVSF</sequence>
<dbReference type="Proteomes" id="UP000199555">
    <property type="component" value="Unassembled WGS sequence"/>
</dbReference>
<name>A0A1G9GB97_9RHOB</name>
<dbReference type="RefSeq" id="WP_090754063.1">
    <property type="nucleotide sequence ID" value="NZ_FNGE01000005.1"/>
</dbReference>
<gene>
    <name evidence="2" type="ORF">SAMN04487971_1058</name>
</gene>
<dbReference type="InterPro" id="IPR012349">
    <property type="entry name" value="Split_barrel_FMN-bd"/>
</dbReference>
<dbReference type="STRING" id="525640.SAMN04487971_1058"/>
<dbReference type="InterPro" id="IPR038725">
    <property type="entry name" value="YdaG_split_barrel_FMN-bd"/>
</dbReference>
<feature type="domain" description="General stress protein FMN-binding split barrel" evidence="1">
    <location>
        <begin position="3"/>
        <end position="148"/>
    </location>
</feature>